<dbReference type="Proteomes" id="UP000330807">
    <property type="component" value="Unassembled WGS sequence"/>
</dbReference>
<gene>
    <name evidence="6" type="primary">eriC_2</name>
    <name evidence="6" type="ORF">LMKDKBCB_01111</name>
</gene>
<sequence length="129" mass="13844">MTEGSVYRGAAAWTFLTSLDIVTGFRETHLVTFALLSVVSVFIAWLYRNHGRGAARGNNLVIDCVVSGKRIPSVMAPFTFVCFVATHLAGGSAGREVMAVQIGGTITDFVSGRFKLGEYDHQDLIMAGA</sequence>
<name>A0A5K1IM46_9ACTN</name>
<keyword evidence="3 5" id="KW-1133">Transmembrane helix</keyword>
<reference evidence="6 7" key="1">
    <citation type="submission" date="2019-10" db="EMBL/GenBank/DDBJ databases">
        <authorList>
            <person name="Wolf R A."/>
        </authorList>
    </citation>
    <scope>NUCLEOTIDE SEQUENCE [LARGE SCALE GENOMIC DNA]</scope>
    <source>
        <strain evidence="6">Collinsella_aerofaciens_AK_138A</strain>
    </source>
</reference>
<evidence type="ECO:0000313" key="6">
    <source>
        <dbReference type="EMBL" id="VWL89056.1"/>
    </source>
</evidence>
<dbReference type="Gene3D" id="1.10.3080.10">
    <property type="entry name" value="Clc chloride channel"/>
    <property type="match status" value="1"/>
</dbReference>
<proteinExistence type="predicted"/>
<evidence type="ECO:0000256" key="2">
    <source>
        <dbReference type="ARBA" id="ARBA00022692"/>
    </source>
</evidence>
<accession>A0A5K1IM46</accession>
<evidence type="ECO:0000256" key="4">
    <source>
        <dbReference type="ARBA" id="ARBA00023136"/>
    </source>
</evidence>
<dbReference type="InterPro" id="IPR014743">
    <property type="entry name" value="Cl-channel_core"/>
</dbReference>
<comment type="subcellular location">
    <subcellularLocation>
        <location evidence="1">Membrane</location>
        <topology evidence="1">Multi-pass membrane protein</topology>
    </subcellularLocation>
</comment>
<evidence type="ECO:0000313" key="7">
    <source>
        <dbReference type="Proteomes" id="UP000330807"/>
    </source>
</evidence>
<dbReference type="InterPro" id="IPR001807">
    <property type="entry name" value="ClC"/>
</dbReference>
<dbReference type="EMBL" id="CABWIH010000022">
    <property type="protein sequence ID" value="VWL89056.1"/>
    <property type="molecule type" value="Genomic_DNA"/>
</dbReference>
<evidence type="ECO:0000256" key="5">
    <source>
        <dbReference type="SAM" id="Phobius"/>
    </source>
</evidence>
<dbReference type="GO" id="GO:0016020">
    <property type="term" value="C:membrane"/>
    <property type="evidence" value="ECO:0007669"/>
    <property type="project" value="UniProtKB-SubCell"/>
</dbReference>
<dbReference type="Pfam" id="PF00654">
    <property type="entry name" value="Voltage_CLC"/>
    <property type="match status" value="1"/>
</dbReference>
<keyword evidence="4 5" id="KW-0472">Membrane</keyword>
<evidence type="ECO:0000256" key="3">
    <source>
        <dbReference type="ARBA" id="ARBA00022989"/>
    </source>
</evidence>
<dbReference type="AlphaFoldDB" id="A0A5K1IM46"/>
<dbReference type="GO" id="GO:0015108">
    <property type="term" value="F:chloride transmembrane transporter activity"/>
    <property type="evidence" value="ECO:0007669"/>
    <property type="project" value="InterPro"/>
</dbReference>
<keyword evidence="2 5" id="KW-0812">Transmembrane</keyword>
<evidence type="ECO:0000256" key="1">
    <source>
        <dbReference type="ARBA" id="ARBA00004141"/>
    </source>
</evidence>
<feature type="transmembrane region" description="Helical" evidence="5">
    <location>
        <begin position="28"/>
        <end position="47"/>
    </location>
</feature>
<dbReference type="RefSeq" id="WP_156062873.1">
    <property type="nucleotide sequence ID" value="NZ_CABWIH010000022.1"/>
</dbReference>
<protein>
    <submittedName>
        <fullName evidence="6">Chloride/fluoride channel protein</fullName>
    </submittedName>
</protein>
<dbReference type="SUPFAM" id="SSF81340">
    <property type="entry name" value="Clc chloride channel"/>
    <property type="match status" value="1"/>
</dbReference>
<organism evidence="6 7">
    <name type="scientific">Collinsella aerofaciens</name>
    <dbReference type="NCBI Taxonomy" id="74426"/>
    <lineage>
        <taxon>Bacteria</taxon>
        <taxon>Bacillati</taxon>
        <taxon>Actinomycetota</taxon>
        <taxon>Coriobacteriia</taxon>
        <taxon>Coriobacteriales</taxon>
        <taxon>Coriobacteriaceae</taxon>
        <taxon>Collinsella</taxon>
    </lineage>
</organism>